<keyword evidence="6" id="KW-1185">Reference proteome</keyword>
<dbReference type="Pfam" id="PF00701">
    <property type="entry name" value="DHDPS"/>
    <property type="match status" value="1"/>
</dbReference>
<dbReference type="PRINTS" id="PR00146">
    <property type="entry name" value="DHPICSNTHASE"/>
</dbReference>
<keyword evidence="1 2" id="KW-0456">Lyase</keyword>
<protein>
    <submittedName>
        <fullName evidence="5">Dihydrodipicolinate synthase family protein</fullName>
    </submittedName>
</protein>
<evidence type="ECO:0000256" key="3">
    <source>
        <dbReference type="PIRSR" id="PIRSR001365-1"/>
    </source>
</evidence>
<dbReference type="InterPro" id="IPR002220">
    <property type="entry name" value="DapA-like"/>
</dbReference>
<feature type="active site" description="Proton donor/acceptor" evidence="3">
    <location>
        <position position="134"/>
    </location>
</feature>
<organism evidence="5 6">
    <name type="scientific">Sulfobacillus harzensis</name>
    <dbReference type="NCBI Taxonomy" id="2729629"/>
    <lineage>
        <taxon>Bacteria</taxon>
        <taxon>Bacillati</taxon>
        <taxon>Bacillota</taxon>
        <taxon>Clostridia</taxon>
        <taxon>Eubacteriales</taxon>
        <taxon>Clostridiales Family XVII. Incertae Sedis</taxon>
        <taxon>Sulfobacillus</taxon>
    </lineage>
</organism>
<proteinExistence type="inferred from homology"/>
<dbReference type="GO" id="GO:0008840">
    <property type="term" value="F:4-hydroxy-tetrahydrodipicolinate synthase activity"/>
    <property type="evidence" value="ECO:0007669"/>
    <property type="project" value="TreeGrafter"/>
</dbReference>
<feature type="binding site" evidence="4">
    <location>
        <position position="202"/>
    </location>
    <ligand>
        <name>pyruvate</name>
        <dbReference type="ChEBI" id="CHEBI:15361"/>
    </ligand>
</feature>
<sequence>MATFNGVYVAVVTPFNADSSVDLPRFREHLSWLIESGVDGIVPTGSCGEYASLDDGERASVIETVAEVTRGKVPFVVGVAAPTTAKVVHWTTLAKSLGAQGVMALPPVNYRPTWEETRAYYQAIDAVGLPVIIYNNPHDTAVDMPPARLRELQALPNIVAVKEFSGDVRRITEIQEVTQLEVLAGADDLLVESVLAGAKGWIAGMANIVPEACVRLYRLATTGKTDEAWALYRKLLPLLRYDSTPRLVQVIKYGMECVGQSVGMTRAPRLGLTEEEKRVVSEVLAGL</sequence>
<reference evidence="5 6" key="1">
    <citation type="submission" date="2020-04" db="EMBL/GenBank/DDBJ databases">
        <authorList>
            <person name="Zhang R."/>
            <person name="Schippers A."/>
        </authorList>
    </citation>
    <scope>NUCLEOTIDE SEQUENCE [LARGE SCALE GENOMIC DNA]</scope>
    <source>
        <strain evidence="5 6">DSM 109850</strain>
    </source>
</reference>
<evidence type="ECO:0000256" key="4">
    <source>
        <dbReference type="PIRSR" id="PIRSR001365-2"/>
    </source>
</evidence>
<comment type="similarity">
    <text evidence="2">Belongs to the DapA family.</text>
</comment>
<gene>
    <name evidence="5" type="ORF">HIJ39_03485</name>
</gene>
<evidence type="ECO:0000256" key="2">
    <source>
        <dbReference type="PIRNR" id="PIRNR001365"/>
    </source>
</evidence>
<dbReference type="PIRSF" id="PIRSF001365">
    <property type="entry name" value="DHDPS"/>
    <property type="match status" value="1"/>
</dbReference>
<evidence type="ECO:0000313" key="5">
    <source>
        <dbReference type="EMBL" id="NMP21420.1"/>
    </source>
</evidence>
<accession>A0A7Y0L2X7</accession>
<comment type="caution">
    <text evidence="5">The sequence shown here is derived from an EMBL/GenBank/DDBJ whole genome shotgun (WGS) entry which is preliminary data.</text>
</comment>
<dbReference type="RefSeq" id="WP_169096751.1">
    <property type="nucleotide sequence ID" value="NZ_JABBVZ010000007.1"/>
</dbReference>
<evidence type="ECO:0000256" key="1">
    <source>
        <dbReference type="ARBA" id="ARBA00023239"/>
    </source>
</evidence>
<feature type="active site" description="Schiff-base intermediate with substrate" evidence="3">
    <location>
        <position position="162"/>
    </location>
</feature>
<dbReference type="SMART" id="SM01130">
    <property type="entry name" value="DHDPS"/>
    <property type="match status" value="1"/>
</dbReference>
<dbReference type="PANTHER" id="PTHR12128">
    <property type="entry name" value="DIHYDRODIPICOLINATE SYNTHASE"/>
    <property type="match status" value="1"/>
</dbReference>
<dbReference type="Proteomes" id="UP000533476">
    <property type="component" value="Unassembled WGS sequence"/>
</dbReference>
<evidence type="ECO:0000313" key="6">
    <source>
        <dbReference type="Proteomes" id="UP000533476"/>
    </source>
</evidence>
<dbReference type="PANTHER" id="PTHR12128:SF72">
    <property type="entry name" value="DIHYDRODIPICOLINATE SYNTHASE"/>
    <property type="match status" value="1"/>
</dbReference>
<dbReference type="SUPFAM" id="SSF51569">
    <property type="entry name" value="Aldolase"/>
    <property type="match status" value="1"/>
</dbReference>
<dbReference type="AlphaFoldDB" id="A0A7Y0L2X7"/>
<dbReference type="EMBL" id="JABBVZ010000007">
    <property type="protein sequence ID" value="NMP21420.1"/>
    <property type="molecule type" value="Genomic_DNA"/>
</dbReference>
<name>A0A7Y0L2X7_9FIRM</name>
<dbReference type="Gene3D" id="3.20.20.70">
    <property type="entry name" value="Aldolase class I"/>
    <property type="match status" value="1"/>
</dbReference>
<dbReference type="CDD" id="cd00408">
    <property type="entry name" value="DHDPS-like"/>
    <property type="match status" value="1"/>
</dbReference>
<dbReference type="InterPro" id="IPR013785">
    <property type="entry name" value="Aldolase_TIM"/>
</dbReference>